<organism evidence="1 2">
    <name type="scientific">Phytoactinopolyspora halophila</name>
    <dbReference type="NCBI Taxonomy" id="1981511"/>
    <lineage>
        <taxon>Bacteria</taxon>
        <taxon>Bacillati</taxon>
        <taxon>Actinomycetota</taxon>
        <taxon>Actinomycetes</taxon>
        <taxon>Jiangellales</taxon>
        <taxon>Jiangellaceae</taxon>
        <taxon>Phytoactinopolyspora</taxon>
    </lineage>
</organism>
<proteinExistence type="predicted"/>
<evidence type="ECO:0000313" key="2">
    <source>
        <dbReference type="Proteomes" id="UP000250462"/>
    </source>
</evidence>
<dbReference type="RefSeq" id="WP_112256521.1">
    <property type="nucleotide sequence ID" value="NZ_QMIG01000001.1"/>
</dbReference>
<reference evidence="1 2" key="1">
    <citation type="submission" date="2018-06" db="EMBL/GenBank/DDBJ databases">
        <title>Phytoactinopolyspora halophila sp. nov., a novel halophilic actinomycete isolated from a saline soil in China.</title>
        <authorList>
            <person name="Tang S.-K."/>
        </authorList>
    </citation>
    <scope>NUCLEOTIDE SEQUENCE [LARGE SCALE GENOMIC DNA]</scope>
    <source>
        <strain evidence="1 2">YIM 96934</strain>
    </source>
</reference>
<dbReference type="EMBL" id="QMIG01000001">
    <property type="protein sequence ID" value="RAW18809.1"/>
    <property type="molecule type" value="Genomic_DNA"/>
</dbReference>
<name>A0A329R417_9ACTN</name>
<accession>A0A329R417</accession>
<gene>
    <name evidence="1" type="ORF">DPM12_01735</name>
</gene>
<evidence type="ECO:0000313" key="1">
    <source>
        <dbReference type="EMBL" id="RAW18809.1"/>
    </source>
</evidence>
<comment type="caution">
    <text evidence="1">The sequence shown here is derived from an EMBL/GenBank/DDBJ whole genome shotgun (WGS) entry which is preliminary data.</text>
</comment>
<keyword evidence="2" id="KW-1185">Reference proteome</keyword>
<dbReference type="Proteomes" id="UP000250462">
    <property type="component" value="Unassembled WGS sequence"/>
</dbReference>
<protein>
    <submittedName>
        <fullName evidence="1">Uncharacterized protein</fullName>
    </submittedName>
</protein>
<dbReference type="AlphaFoldDB" id="A0A329R417"/>
<sequence>MVTINFASGKRAAWAGYPHMGTLEGSRMLMGVRLDSLVHAPCQGLVRPQADFVDAPTFVLDRTKGGARVRSLGPPD</sequence>